<dbReference type="CDD" id="cd06433">
    <property type="entry name" value="GT_2_WfgS_like"/>
    <property type="match status" value="1"/>
</dbReference>
<accession>A0A926ZEG6</accession>
<evidence type="ECO:0000259" key="2">
    <source>
        <dbReference type="Pfam" id="PF00535"/>
    </source>
</evidence>
<dbReference type="Proteomes" id="UP000641646">
    <property type="component" value="Unassembled WGS sequence"/>
</dbReference>
<dbReference type="RefSeq" id="WP_190461259.1">
    <property type="nucleotide sequence ID" value="NZ_JACJPW010000002.1"/>
</dbReference>
<dbReference type="EMBL" id="JACJPW010000002">
    <property type="protein sequence ID" value="MBD2179750.1"/>
    <property type="molecule type" value="Genomic_DNA"/>
</dbReference>
<evidence type="ECO:0000313" key="4">
    <source>
        <dbReference type="Proteomes" id="UP000641646"/>
    </source>
</evidence>
<evidence type="ECO:0000256" key="1">
    <source>
        <dbReference type="SAM" id="MobiDB-lite"/>
    </source>
</evidence>
<sequence>MPPIAKALTLKDLPAPPPDRTGWPWTEESQPLPDRMPDRSEWPRISIVTPSYNYGHFIEETIRSVLLQGYPNLEYIIIDGGSTDRTVEIIKKYEKYITYWVSEPDEGQTDAINKGFQLCTGQIFAWLNADCSYTISALEKVVNYYLNGYKLIAGGCVVVYNDGREEAVYSVPTDFERYLKFWIAGCGFTQADVFLDKELADDCFPLDKKLYMVMDYQYFLRALSKNPKQIYLQQTWSKDKLHGSNKTLIPYEGGMAEFSRVALAESTQLPLIRRIIYRMDVKDYLVIHSLTDGKYPDGKVGLLTALFARPTLLRWPVFWKMVIKAIFGQKVYSWVMKSVGR</sequence>
<dbReference type="InterPro" id="IPR001173">
    <property type="entry name" value="Glyco_trans_2-like"/>
</dbReference>
<dbReference type="AlphaFoldDB" id="A0A926ZEG6"/>
<reference evidence="3" key="1">
    <citation type="journal article" date="2015" name="ISME J.">
        <title>Draft Genome Sequence of Streptomyces incarnatus NRRL8089, which Produces the Nucleoside Antibiotic Sinefungin.</title>
        <authorList>
            <person name="Oshima K."/>
            <person name="Hattori M."/>
            <person name="Shimizu H."/>
            <person name="Fukuda K."/>
            <person name="Nemoto M."/>
            <person name="Inagaki K."/>
            <person name="Tamura T."/>
        </authorList>
    </citation>
    <scope>NUCLEOTIDE SEQUENCE</scope>
    <source>
        <strain evidence="3">FACHB-1375</strain>
    </source>
</reference>
<comment type="caution">
    <text evidence="3">The sequence shown here is derived from an EMBL/GenBank/DDBJ whole genome shotgun (WGS) entry which is preliminary data.</text>
</comment>
<evidence type="ECO:0000313" key="3">
    <source>
        <dbReference type="EMBL" id="MBD2179750.1"/>
    </source>
</evidence>
<proteinExistence type="predicted"/>
<dbReference type="SUPFAM" id="SSF53448">
    <property type="entry name" value="Nucleotide-diphospho-sugar transferases"/>
    <property type="match status" value="1"/>
</dbReference>
<protein>
    <submittedName>
        <fullName evidence="3">Glycosyltransferase</fullName>
    </submittedName>
</protein>
<dbReference type="InterPro" id="IPR029044">
    <property type="entry name" value="Nucleotide-diphossugar_trans"/>
</dbReference>
<organism evidence="3 4">
    <name type="scientific">Aerosakkonema funiforme FACHB-1375</name>
    <dbReference type="NCBI Taxonomy" id="2949571"/>
    <lineage>
        <taxon>Bacteria</taxon>
        <taxon>Bacillati</taxon>
        <taxon>Cyanobacteriota</taxon>
        <taxon>Cyanophyceae</taxon>
        <taxon>Oscillatoriophycideae</taxon>
        <taxon>Aerosakkonematales</taxon>
        <taxon>Aerosakkonemataceae</taxon>
        <taxon>Aerosakkonema</taxon>
    </lineage>
</organism>
<feature type="domain" description="Glycosyltransferase 2-like" evidence="2">
    <location>
        <begin position="46"/>
        <end position="170"/>
    </location>
</feature>
<feature type="region of interest" description="Disordered" evidence="1">
    <location>
        <begin position="1"/>
        <end position="37"/>
    </location>
</feature>
<name>A0A926ZEG6_9CYAN</name>
<dbReference type="Gene3D" id="3.90.550.10">
    <property type="entry name" value="Spore Coat Polysaccharide Biosynthesis Protein SpsA, Chain A"/>
    <property type="match status" value="1"/>
</dbReference>
<gene>
    <name evidence="3" type="ORF">H6G03_01265</name>
</gene>
<keyword evidence="4" id="KW-1185">Reference proteome</keyword>
<reference evidence="3" key="2">
    <citation type="submission" date="2020-08" db="EMBL/GenBank/DDBJ databases">
        <authorList>
            <person name="Chen M."/>
            <person name="Teng W."/>
            <person name="Zhao L."/>
            <person name="Hu C."/>
            <person name="Zhou Y."/>
            <person name="Han B."/>
            <person name="Song L."/>
            <person name="Shu W."/>
        </authorList>
    </citation>
    <scope>NUCLEOTIDE SEQUENCE</scope>
    <source>
        <strain evidence="3">FACHB-1375</strain>
    </source>
</reference>
<dbReference type="Pfam" id="PF00535">
    <property type="entry name" value="Glycos_transf_2"/>
    <property type="match status" value="1"/>
</dbReference>
<dbReference type="PANTHER" id="PTHR22916:SF65">
    <property type="entry name" value="SLR1065 PROTEIN"/>
    <property type="match status" value="1"/>
</dbReference>
<dbReference type="PANTHER" id="PTHR22916">
    <property type="entry name" value="GLYCOSYLTRANSFERASE"/>
    <property type="match status" value="1"/>
</dbReference>